<accession>A0A286UDB5</accession>
<dbReference type="EMBL" id="NBII01000006">
    <property type="protein sequence ID" value="PAV17580.1"/>
    <property type="molecule type" value="Genomic_DNA"/>
</dbReference>
<proteinExistence type="predicted"/>
<comment type="caution">
    <text evidence="2">The sequence shown here is derived from an EMBL/GenBank/DDBJ whole genome shotgun (WGS) entry which is preliminary data.</text>
</comment>
<keyword evidence="3" id="KW-1185">Reference proteome</keyword>
<dbReference type="Proteomes" id="UP000217199">
    <property type="component" value="Unassembled WGS sequence"/>
</dbReference>
<organism evidence="2 3">
    <name type="scientific">Pyrrhoderma noxium</name>
    <dbReference type="NCBI Taxonomy" id="2282107"/>
    <lineage>
        <taxon>Eukaryota</taxon>
        <taxon>Fungi</taxon>
        <taxon>Dikarya</taxon>
        <taxon>Basidiomycota</taxon>
        <taxon>Agaricomycotina</taxon>
        <taxon>Agaricomycetes</taxon>
        <taxon>Hymenochaetales</taxon>
        <taxon>Hymenochaetaceae</taxon>
        <taxon>Pyrrhoderma</taxon>
    </lineage>
</organism>
<dbReference type="InParanoid" id="A0A286UDB5"/>
<evidence type="ECO:0000256" key="1">
    <source>
        <dbReference type="SAM" id="MobiDB-lite"/>
    </source>
</evidence>
<evidence type="ECO:0000313" key="2">
    <source>
        <dbReference type="EMBL" id="PAV17580.1"/>
    </source>
</evidence>
<reference evidence="2 3" key="1">
    <citation type="journal article" date="2017" name="Mol. Ecol.">
        <title>Comparative and population genomic landscape of Phellinus noxius: A hypervariable fungus causing root rot in trees.</title>
        <authorList>
            <person name="Chung C.L."/>
            <person name="Lee T.J."/>
            <person name="Akiba M."/>
            <person name="Lee H.H."/>
            <person name="Kuo T.H."/>
            <person name="Liu D."/>
            <person name="Ke H.M."/>
            <person name="Yokoi T."/>
            <person name="Roa M.B."/>
            <person name="Lu M.J."/>
            <person name="Chang Y.Y."/>
            <person name="Ann P.J."/>
            <person name="Tsai J.N."/>
            <person name="Chen C.Y."/>
            <person name="Tzean S.S."/>
            <person name="Ota Y."/>
            <person name="Hattori T."/>
            <person name="Sahashi N."/>
            <person name="Liou R.F."/>
            <person name="Kikuchi T."/>
            <person name="Tsai I.J."/>
        </authorList>
    </citation>
    <scope>NUCLEOTIDE SEQUENCE [LARGE SCALE GENOMIC DNA]</scope>
    <source>
        <strain evidence="2 3">FFPRI411160</strain>
    </source>
</reference>
<feature type="region of interest" description="Disordered" evidence="1">
    <location>
        <begin position="565"/>
        <end position="588"/>
    </location>
</feature>
<feature type="compositionally biased region" description="Polar residues" evidence="1">
    <location>
        <begin position="203"/>
        <end position="212"/>
    </location>
</feature>
<name>A0A286UDB5_9AGAM</name>
<dbReference type="AlphaFoldDB" id="A0A286UDB5"/>
<protein>
    <submittedName>
        <fullName evidence="2">Uncharacterized protein</fullName>
    </submittedName>
</protein>
<evidence type="ECO:0000313" key="3">
    <source>
        <dbReference type="Proteomes" id="UP000217199"/>
    </source>
</evidence>
<feature type="region of interest" description="Disordered" evidence="1">
    <location>
        <begin position="185"/>
        <end position="232"/>
    </location>
</feature>
<sequence>MFSPVNTSPLPLPAVKPPLSHHHPVRYSSLPKLFSKHSSLDRDQDRPKFWLYDSLRLLTMSANNSLFDVVVPAEWSLMEHRFLSWHSASVGYLNQPLSRPIAGASIGVLLTQYEKFVDNNTLPLRDFDTELFKLLWQAHLITPTERAAYPDTTILEHLKVAIIPSFIWPPEDPANLLAPFLSSSMNPSDPDGGPSGSYKRIKPSQSNNSVPQVTPPHPPKRRHPNPPDPAAISASEDTILLASKSGATPCYRCVISCRDCPYCDHCYTHCIRQKQVCFTAESRPDKVLLANYAILLAKWHDKFDLKKCPSVLDAGPSALCTSVPPIKLHPCSGKKHVIDDTSTPLSPGLDSSIEVASPPSAFRGLKPGSYGSLSKAIPEVVIILRPSKLRPKAKPSSQPEPSVVDRIDLDAEANNLITFDNADLRNNTPLVELSPPSPAAPFSLFLVLENPTPSPPIVPTVAVALASPTALVLSSTPAPSEPSLDMSIAVPDDTPMRADKAPLESATQDTMPPVVPSSGTPSLKLFLSSRSTPDPSFPLASADPILPAGLPYFNSPLLLGPLEGASSSESATLGPDPDSPLTVKPTKPTLTTPVVAPILLSEGGLTLHGASAIPALVHRVRSVSLGLRPSAPPSLSFLAFSSHLPPRLAVSPTLGESSSHCPYLRDPPPTSLNAAHLHRAQAAMDNHLDQAVQQLDAWRAHFSQLLADAEAVASASLPAKPFHELF</sequence>
<gene>
    <name evidence="2" type="ORF">PNOK_0606600</name>
</gene>